<dbReference type="AlphaFoldDB" id="A0A1Y1VGQ9"/>
<accession>A0A1Y1VGQ9</accession>
<dbReference type="SMART" id="SM00156">
    <property type="entry name" value="PP2Ac"/>
    <property type="match status" value="1"/>
</dbReference>
<dbReference type="PANTHER" id="PTHR11668:SF484">
    <property type="entry name" value="SERINE_THREONINE-PROTEIN PHOSPHATASE PP-Z1-RELATED"/>
    <property type="match status" value="1"/>
</dbReference>
<dbReference type="FunFam" id="3.60.21.10:FF:000026">
    <property type="entry name" value="Serine/threonine-protein phosphatase"/>
    <property type="match status" value="1"/>
</dbReference>
<feature type="compositionally biased region" description="Basic and acidic residues" evidence="8">
    <location>
        <begin position="1"/>
        <end position="16"/>
    </location>
</feature>
<evidence type="ECO:0000259" key="9">
    <source>
        <dbReference type="PROSITE" id="PS00125"/>
    </source>
</evidence>
<feature type="compositionally biased region" description="Polar residues" evidence="8">
    <location>
        <begin position="95"/>
        <end position="114"/>
    </location>
</feature>
<dbReference type="GO" id="GO:0005634">
    <property type="term" value="C:nucleus"/>
    <property type="evidence" value="ECO:0007669"/>
    <property type="project" value="TreeGrafter"/>
</dbReference>
<evidence type="ECO:0000256" key="7">
    <source>
        <dbReference type="RuleBase" id="RU004273"/>
    </source>
</evidence>
<feature type="compositionally biased region" description="Polar residues" evidence="8">
    <location>
        <begin position="22"/>
        <end position="31"/>
    </location>
</feature>
<dbReference type="Pfam" id="PF00149">
    <property type="entry name" value="Metallophos"/>
    <property type="match status" value="1"/>
</dbReference>
<dbReference type="InterPro" id="IPR004843">
    <property type="entry name" value="Calcineurin-like_PHP"/>
</dbReference>
<feature type="region of interest" description="Disordered" evidence="8">
    <location>
        <begin position="1"/>
        <end position="58"/>
    </location>
</feature>
<dbReference type="PRINTS" id="PR00114">
    <property type="entry name" value="STPHPHTASE"/>
</dbReference>
<keyword evidence="2 7" id="KW-0378">Hydrolase</keyword>
<evidence type="ECO:0000256" key="6">
    <source>
        <dbReference type="ARBA" id="ARBA00048336"/>
    </source>
</evidence>
<keyword evidence="4" id="KW-0464">Manganese</keyword>
<dbReference type="Gene3D" id="3.60.21.10">
    <property type="match status" value="1"/>
</dbReference>
<name>A0A1Y1VGQ9_9FUNG</name>
<evidence type="ECO:0000256" key="3">
    <source>
        <dbReference type="ARBA" id="ARBA00022912"/>
    </source>
</evidence>
<organism evidence="10 11">
    <name type="scientific">Piromyces finnis</name>
    <dbReference type="NCBI Taxonomy" id="1754191"/>
    <lineage>
        <taxon>Eukaryota</taxon>
        <taxon>Fungi</taxon>
        <taxon>Fungi incertae sedis</taxon>
        <taxon>Chytridiomycota</taxon>
        <taxon>Chytridiomycota incertae sedis</taxon>
        <taxon>Neocallimastigomycetes</taxon>
        <taxon>Neocallimastigales</taxon>
        <taxon>Neocallimastigaceae</taxon>
        <taxon>Piromyces</taxon>
    </lineage>
</organism>
<reference evidence="10 11" key="2">
    <citation type="submission" date="2016-08" db="EMBL/GenBank/DDBJ databases">
        <title>Pervasive Adenine N6-methylation of Active Genes in Fungi.</title>
        <authorList>
            <consortium name="DOE Joint Genome Institute"/>
            <person name="Mondo S.J."/>
            <person name="Dannebaum R.O."/>
            <person name="Kuo R.C."/>
            <person name="Labutti K."/>
            <person name="Haridas S."/>
            <person name="Kuo A."/>
            <person name="Salamov A."/>
            <person name="Ahrendt S.R."/>
            <person name="Lipzen A."/>
            <person name="Sullivan W."/>
            <person name="Andreopoulos W.B."/>
            <person name="Clum A."/>
            <person name="Lindquist E."/>
            <person name="Daum C."/>
            <person name="Ramamoorthy G.K."/>
            <person name="Gryganskyi A."/>
            <person name="Culley D."/>
            <person name="Magnuson J.K."/>
            <person name="James T.Y."/>
            <person name="O'Malley M.A."/>
            <person name="Stajich J.E."/>
            <person name="Spatafora J.W."/>
            <person name="Visel A."/>
            <person name="Grigoriev I.V."/>
        </authorList>
    </citation>
    <scope>NUCLEOTIDE SEQUENCE [LARGE SCALE GENOMIC DNA]</scope>
    <source>
        <strain evidence="11">finn</strain>
    </source>
</reference>
<evidence type="ECO:0000313" key="10">
    <source>
        <dbReference type="EMBL" id="ORX55840.1"/>
    </source>
</evidence>
<dbReference type="InterPro" id="IPR050341">
    <property type="entry name" value="PP1_catalytic_subunit"/>
</dbReference>
<dbReference type="InterPro" id="IPR029052">
    <property type="entry name" value="Metallo-depent_PP-like"/>
</dbReference>
<dbReference type="Pfam" id="PF16891">
    <property type="entry name" value="STPPase_N"/>
    <property type="match status" value="1"/>
</dbReference>
<evidence type="ECO:0000256" key="2">
    <source>
        <dbReference type="ARBA" id="ARBA00022801"/>
    </source>
</evidence>
<evidence type="ECO:0000256" key="5">
    <source>
        <dbReference type="ARBA" id="ARBA00047761"/>
    </source>
</evidence>
<evidence type="ECO:0000313" key="11">
    <source>
        <dbReference type="Proteomes" id="UP000193719"/>
    </source>
</evidence>
<sequence length="537" mass="59653">MGNSSSKEKDKNKNDKSNINNGTIMSTQNEITPHKPISIPGSSINDDTAHKHLISPPPFESVLGSGSFSSGGLSGSIGSLPIGSLPTDIRPPSLLDNNGRGTIGRSNSTPAGHTSNFQSSFSSNPFAKLTLGRSATSKEAAKFNIDDIISRLLSVRPPPNSSTNMNSKFSKNLCIKNSEIITLLQKVREVFLDQPVLLHLTPNPSLAIAGDVHGQYEDLLRIFDKMGYPPQTNYLFLGDYVDRGKRSLETILLLFAYKIKYPENFFLLRGNHECASINKVYGFFDECKRRCNLKIWKAFTDVFNCLPISAVVAGKIFCVHGGLSPDLIEYEDVTRIQRPTDVPDNGLLNDLLWSDPSETAYECERGVSYCFGKRIVKKFLERNDLDLVCRAHMIVEDGFEFFGNRSLVTIFSAPNYCGEFDNNGAIMSVDKDLLCSFEIIPSTITMEREKQEALIMQNMEESGIAYSSPPPDSDYLTQNMEELNIDDYSSTPFNDDNLLQNSSSTNSTTTSNTNENENSNTIIENPFDDSNIIDHHY</sequence>
<keyword evidence="3" id="KW-0904">Protein phosphatase</keyword>
<comment type="caution">
    <text evidence="10">The sequence shown here is derived from an EMBL/GenBank/DDBJ whole genome shotgun (WGS) entry which is preliminary data.</text>
</comment>
<dbReference type="GO" id="GO:0005737">
    <property type="term" value="C:cytoplasm"/>
    <property type="evidence" value="ECO:0007669"/>
    <property type="project" value="TreeGrafter"/>
</dbReference>
<protein>
    <recommendedName>
        <fullName evidence="7">Serine/threonine-protein phosphatase</fullName>
        <ecNumber evidence="7">3.1.3.16</ecNumber>
    </recommendedName>
</protein>
<gene>
    <name evidence="10" type="ORF">BCR36DRAFT_320358</name>
</gene>
<dbReference type="Proteomes" id="UP000193719">
    <property type="component" value="Unassembled WGS sequence"/>
</dbReference>
<feature type="region of interest" description="Disordered" evidence="8">
    <location>
        <begin position="84"/>
        <end position="119"/>
    </location>
</feature>
<comment type="similarity">
    <text evidence="7">Belongs to the PPP phosphatase family.</text>
</comment>
<feature type="region of interest" description="Disordered" evidence="8">
    <location>
        <begin position="486"/>
        <end position="537"/>
    </location>
</feature>
<dbReference type="EMBL" id="MCFH01000008">
    <property type="protein sequence ID" value="ORX55840.1"/>
    <property type="molecule type" value="Genomic_DNA"/>
</dbReference>
<dbReference type="InterPro" id="IPR006186">
    <property type="entry name" value="Ser/Thr-sp_prot-phosphatase"/>
</dbReference>
<keyword evidence="1" id="KW-0479">Metal-binding</keyword>
<dbReference type="GO" id="GO:0046872">
    <property type="term" value="F:metal ion binding"/>
    <property type="evidence" value="ECO:0007669"/>
    <property type="project" value="UniProtKB-KW"/>
</dbReference>
<comment type="catalytic activity">
    <reaction evidence="6 7">
        <text>O-phospho-L-threonyl-[protein] + H2O = L-threonyl-[protein] + phosphate</text>
        <dbReference type="Rhea" id="RHEA:47004"/>
        <dbReference type="Rhea" id="RHEA-COMP:11060"/>
        <dbReference type="Rhea" id="RHEA-COMP:11605"/>
        <dbReference type="ChEBI" id="CHEBI:15377"/>
        <dbReference type="ChEBI" id="CHEBI:30013"/>
        <dbReference type="ChEBI" id="CHEBI:43474"/>
        <dbReference type="ChEBI" id="CHEBI:61977"/>
        <dbReference type="EC" id="3.1.3.16"/>
    </reaction>
</comment>
<dbReference type="PANTHER" id="PTHR11668">
    <property type="entry name" value="SERINE/THREONINE PROTEIN PHOSPHATASE"/>
    <property type="match status" value="1"/>
</dbReference>
<dbReference type="InterPro" id="IPR031675">
    <property type="entry name" value="STPPase_N"/>
</dbReference>
<reference evidence="10 11" key="1">
    <citation type="submission" date="2016-08" db="EMBL/GenBank/DDBJ databases">
        <title>Genomes of anaerobic fungi encode conserved fungal cellulosomes for biomass hydrolysis.</title>
        <authorList>
            <consortium name="DOE Joint Genome Institute"/>
            <person name="Haitjema C.H."/>
            <person name="Gilmore S.P."/>
            <person name="Henske J.K."/>
            <person name="Solomon K.V."/>
            <person name="De Groot R."/>
            <person name="Kuo A."/>
            <person name="Mondo S.J."/>
            <person name="Salamov A.A."/>
            <person name="Labutti K."/>
            <person name="Zhao Z."/>
            <person name="Chiniquy J."/>
            <person name="Barry K."/>
            <person name="Brewer H.M."/>
            <person name="Purvine S.O."/>
            <person name="Wright A.T."/>
            <person name="Boxma B."/>
            <person name="Van Alen T."/>
            <person name="Hackstein J.H."/>
            <person name="Baker S.E."/>
            <person name="Grigoriev I.V."/>
            <person name="O'Malley M.A."/>
        </authorList>
    </citation>
    <scope>NUCLEOTIDE SEQUENCE [LARGE SCALE GENOMIC DNA]</scope>
    <source>
        <strain evidence="11">finn</strain>
    </source>
</reference>
<dbReference type="STRING" id="1754191.A0A1Y1VGQ9"/>
<feature type="compositionally biased region" description="Polar residues" evidence="8">
    <location>
        <begin position="486"/>
        <end position="500"/>
    </location>
</feature>
<keyword evidence="11" id="KW-1185">Reference proteome</keyword>
<evidence type="ECO:0000256" key="1">
    <source>
        <dbReference type="ARBA" id="ARBA00022723"/>
    </source>
</evidence>
<evidence type="ECO:0000256" key="4">
    <source>
        <dbReference type="ARBA" id="ARBA00023211"/>
    </source>
</evidence>
<comment type="catalytic activity">
    <reaction evidence="5">
        <text>O-phospho-L-seryl-[protein] + H2O = L-seryl-[protein] + phosphate</text>
        <dbReference type="Rhea" id="RHEA:20629"/>
        <dbReference type="Rhea" id="RHEA-COMP:9863"/>
        <dbReference type="Rhea" id="RHEA-COMP:11604"/>
        <dbReference type="ChEBI" id="CHEBI:15377"/>
        <dbReference type="ChEBI" id="CHEBI:29999"/>
        <dbReference type="ChEBI" id="CHEBI:43474"/>
        <dbReference type="ChEBI" id="CHEBI:83421"/>
        <dbReference type="EC" id="3.1.3.16"/>
    </reaction>
</comment>
<dbReference type="SUPFAM" id="SSF56300">
    <property type="entry name" value="Metallo-dependent phosphatases"/>
    <property type="match status" value="1"/>
</dbReference>
<feature type="compositionally biased region" description="Low complexity" evidence="8">
    <location>
        <begin position="501"/>
        <end position="525"/>
    </location>
</feature>
<evidence type="ECO:0000256" key="8">
    <source>
        <dbReference type="SAM" id="MobiDB-lite"/>
    </source>
</evidence>
<feature type="domain" description="Serine/threonine specific protein phosphatases" evidence="9">
    <location>
        <begin position="268"/>
        <end position="273"/>
    </location>
</feature>
<dbReference type="OrthoDB" id="1930084at2759"/>
<dbReference type="EC" id="3.1.3.16" evidence="7"/>
<dbReference type="PROSITE" id="PS00125">
    <property type="entry name" value="SER_THR_PHOSPHATASE"/>
    <property type="match status" value="1"/>
</dbReference>
<proteinExistence type="inferred from homology"/>
<dbReference type="GO" id="GO:0004722">
    <property type="term" value="F:protein serine/threonine phosphatase activity"/>
    <property type="evidence" value="ECO:0007669"/>
    <property type="project" value="UniProtKB-EC"/>
</dbReference>